<evidence type="ECO:0000256" key="4">
    <source>
        <dbReference type="ARBA" id="ARBA00022475"/>
    </source>
</evidence>
<dbReference type="InterPro" id="IPR002523">
    <property type="entry name" value="MgTranspt_CorA/ZnTranspt_ZntB"/>
</dbReference>
<dbReference type="InterPro" id="IPR045863">
    <property type="entry name" value="CorA_TM1_TM2"/>
</dbReference>
<comment type="similarity">
    <text evidence="2">Belongs to the CorA metal ion transporter (MIT) (TC 1.A.35) family.</text>
</comment>
<keyword evidence="4" id="KW-1003">Cell membrane</keyword>
<evidence type="ECO:0000256" key="7">
    <source>
        <dbReference type="ARBA" id="ARBA00023136"/>
    </source>
</evidence>
<evidence type="ECO:0000256" key="1">
    <source>
        <dbReference type="ARBA" id="ARBA00004651"/>
    </source>
</evidence>
<name>A0A2H0R0V6_9BACT</name>
<keyword evidence="5 8" id="KW-0812">Transmembrane</keyword>
<keyword evidence="7 8" id="KW-0472">Membrane</keyword>
<accession>A0A2H0R0V6</accession>
<evidence type="ECO:0000256" key="3">
    <source>
        <dbReference type="ARBA" id="ARBA00022448"/>
    </source>
</evidence>
<comment type="caution">
    <text evidence="9">The sequence shown here is derived from an EMBL/GenBank/DDBJ whole genome shotgun (WGS) entry which is preliminary data.</text>
</comment>
<organism evidence="9 10">
    <name type="scientific">Candidatus Zambryskibacteria bacterium CG10_big_fil_rev_8_21_14_0_10_34_34</name>
    <dbReference type="NCBI Taxonomy" id="1975114"/>
    <lineage>
        <taxon>Bacteria</taxon>
        <taxon>Candidatus Zambryskiibacteriota</taxon>
    </lineage>
</organism>
<proteinExistence type="inferred from homology"/>
<dbReference type="InterPro" id="IPR045861">
    <property type="entry name" value="CorA_cytoplasmic_dom"/>
</dbReference>
<dbReference type="GO" id="GO:0005886">
    <property type="term" value="C:plasma membrane"/>
    <property type="evidence" value="ECO:0007669"/>
    <property type="project" value="UniProtKB-SubCell"/>
</dbReference>
<dbReference type="PANTHER" id="PTHR46494">
    <property type="entry name" value="CORA FAMILY METAL ION TRANSPORTER (EUROFUNG)"/>
    <property type="match status" value="1"/>
</dbReference>
<dbReference type="GO" id="GO:0050897">
    <property type="term" value="F:cobalt ion binding"/>
    <property type="evidence" value="ECO:0007669"/>
    <property type="project" value="TreeGrafter"/>
</dbReference>
<feature type="transmembrane region" description="Helical" evidence="8">
    <location>
        <begin position="276"/>
        <end position="294"/>
    </location>
</feature>
<evidence type="ECO:0000256" key="8">
    <source>
        <dbReference type="SAM" id="Phobius"/>
    </source>
</evidence>
<dbReference type="GO" id="GO:0000287">
    <property type="term" value="F:magnesium ion binding"/>
    <property type="evidence" value="ECO:0007669"/>
    <property type="project" value="TreeGrafter"/>
</dbReference>
<dbReference type="Proteomes" id="UP000230828">
    <property type="component" value="Unassembled WGS sequence"/>
</dbReference>
<sequence>MLTTHSFMNQIWTDLNSPTKEEVDSLVLTHKIDPLIAKDLLSPTPSQYIKDKDNFIYTVLHIPNFRHSHSENGPQEVDFIISKDSLITARYDSIDALHYFAKQIEVNEILNKSENSNVFFSMMKEIYKGLENELAYTEDWMKQIEEKIFKGQEKEMVFAISNVGRNLLNFRKTIDSHGNVFEFLRDVGTEKFGQDFGKQAKTLIAEWRQIMRVINNQIELITELRETNNSMLSSKQNEIMKIFTIMAFVTFPLSLIAGIFGMTTRYMPIVGQVNDFWIIIFIMLTISLAMFAYFRYKKWI</sequence>
<evidence type="ECO:0000256" key="6">
    <source>
        <dbReference type="ARBA" id="ARBA00022989"/>
    </source>
</evidence>
<evidence type="ECO:0000313" key="9">
    <source>
        <dbReference type="EMBL" id="PIR40151.1"/>
    </source>
</evidence>
<dbReference type="SUPFAM" id="SSF144083">
    <property type="entry name" value="Magnesium transport protein CorA, transmembrane region"/>
    <property type="match status" value="1"/>
</dbReference>
<protein>
    <recommendedName>
        <fullName evidence="11">Magnesium transporter CorA</fullName>
    </recommendedName>
</protein>
<dbReference type="Gene3D" id="3.30.460.20">
    <property type="entry name" value="CorA soluble domain-like"/>
    <property type="match status" value="1"/>
</dbReference>
<evidence type="ECO:0000313" key="10">
    <source>
        <dbReference type="Proteomes" id="UP000230828"/>
    </source>
</evidence>
<dbReference type="GO" id="GO:0015087">
    <property type="term" value="F:cobalt ion transmembrane transporter activity"/>
    <property type="evidence" value="ECO:0007669"/>
    <property type="project" value="TreeGrafter"/>
</dbReference>
<dbReference type="EMBL" id="PCXM01000024">
    <property type="protein sequence ID" value="PIR40151.1"/>
    <property type="molecule type" value="Genomic_DNA"/>
</dbReference>
<dbReference type="Pfam" id="PF01544">
    <property type="entry name" value="CorA"/>
    <property type="match status" value="1"/>
</dbReference>
<gene>
    <name evidence="9" type="ORF">COV33_01305</name>
</gene>
<dbReference type="SUPFAM" id="SSF143865">
    <property type="entry name" value="CorA soluble domain-like"/>
    <property type="match status" value="1"/>
</dbReference>
<keyword evidence="3" id="KW-0813">Transport</keyword>
<dbReference type="PANTHER" id="PTHR46494:SF1">
    <property type="entry name" value="CORA FAMILY METAL ION TRANSPORTER (EUROFUNG)"/>
    <property type="match status" value="1"/>
</dbReference>
<evidence type="ECO:0000256" key="5">
    <source>
        <dbReference type="ARBA" id="ARBA00022692"/>
    </source>
</evidence>
<dbReference type="AlphaFoldDB" id="A0A2H0R0V6"/>
<feature type="transmembrane region" description="Helical" evidence="8">
    <location>
        <begin position="242"/>
        <end position="264"/>
    </location>
</feature>
<comment type="subcellular location">
    <subcellularLocation>
        <location evidence="1">Cell membrane</location>
        <topology evidence="1">Multi-pass membrane protein</topology>
    </subcellularLocation>
</comment>
<evidence type="ECO:0008006" key="11">
    <source>
        <dbReference type="Google" id="ProtNLM"/>
    </source>
</evidence>
<dbReference type="Gene3D" id="1.20.58.340">
    <property type="entry name" value="Magnesium transport protein CorA, transmembrane region"/>
    <property type="match status" value="2"/>
</dbReference>
<dbReference type="GO" id="GO:0015095">
    <property type="term" value="F:magnesium ion transmembrane transporter activity"/>
    <property type="evidence" value="ECO:0007669"/>
    <property type="project" value="TreeGrafter"/>
</dbReference>
<evidence type="ECO:0000256" key="2">
    <source>
        <dbReference type="ARBA" id="ARBA00009765"/>
    </source>
</evidence>
<keyword evidence="6 8" id="KW-1133">Transmembrane helix</keyword>
<reference evidence="9 10" key="1">
    <citation type="submission" date="2017-09" db="EMBL/GenBank/DDBJ databases">
        <title>Depth-based differentiation of microbial function through sediment-hosted aquifers and enrichment of novel symbionts in the deep terrestrial subsurface.</title>
        <authorList>
            <person name="Probst A.J."/>
            <person name="Ladd B."/>
            <person name="Jarett J.K."/>
            <person name="Geller-Mcgrath D.E."/>
            <person name="Sieber C.M."/>
            <person name="Emerson J.B."/>
            <person name="Anantharaman K."/>
            <person name="Thomas B.C."/>
            <person name="Malmstrom R."/>
            <person name="Stieglmeier M."/>
            <person name="Klingl A."/>
            <person name="Woyke T."/>
            <person name="Ryan C.M."/>
            <person name="Banfield J.F."/>
        </authorList>
    </citation>
    <scope>NUCLEOTIDE SEQUENCE [LARGE SCALE GENOMIC DNA]</scope>
    <source>
        <strain evidence="9">CG10_big_fil_rev_8_21_14_0_10_34_34</strain>
    </source>
</reference>